<dbReference type="OrthoDB" id="9812413at2"/>
<evidence type="ECO:0000313" key="7">
    <source>
        <dbReference type="Proteomes" id="UP000290218"/>
    </source>
</evidence>
<evidence type="ECO:0000256" key="1">
    <source>
        <dbReference type="ARBA" id="ARBA00004117"/>
    </source>
</evidence>
<protein>
    <recommendedName>
        <fullName evidence="4 5">Flagellar hook-basal body complex protein FliE</fullName>
    </recommendedName>
</protein>
<dbReference type="PANTHER" id="PTHR34653:SF1">
    <property type="entry name" value="FLAGELLAR HOOK-BASAL BODY COMPLEX PROTEIN FLIE"/>
    <property type="match status" value="1"/>
</dbReference>
<keyword evidence="3 4" id="KW-0975">Bacterial flagellum</keyword>
<dbReference type="Pfam" id="PF02049">
    <property type="entry name" value="FliE"/>
    <property type="match status" value="1"/>
</dbReference>
<proteinExistence type="inferred from homology"/>
<reference evidence="6 7" key="1">
    <citation type="submission" date="2019-01" db="EMBL/GenBank/DDBJ databases">
        <title>Lacunisphaera sp. strain TWA-58.</title>
        <authorList>
            <person name="Chen W.-M."/>
        </authorList>
    </citation>
    <scope>NUCLEOTIDE SEQUENCE [LARGE SCALE GENOMIC DNA]</scope>
    <source>
        <strain evidence="6 7">TWA-58</strain>
    </source>
</reference>
<evidence type="ECO:0000256" key="5">
    <source>
        <dbReference type="NCBIfam" id="TIGR00205"/>
    </source>
</evidence>
<comment type="subcellular location">
    <subcellularLocation>
        <location evidence="1 4">Bacterial flagellum basal body</location>
    </subcellularLocation>
</comment>
<dbReference type="EMBL" id="SDHX01000002">
    <property type="protein sequence ID" value="RXK52973.1"/>
    <property type="molecule type" value="Genomic_DNA"/>
</dbReference>
<evidence type="ECO:0000313" key="6">
    <source>
        <dbReference type="EMBL" id="RXK52973.1"/>
    </source>
</evidence>
<dbReference type="PANTHER" id="PTHR34653">
    <property type="match status" value="1"/>
</dbReference>
<sequence>MSVIGSISPAAINALPLKGLDPAHKPVIAAPLPDGMRLAQPAANFGSVLEGLVSTVAEKQATSVDLTKQVLLGNNDQLHQSVIAMQEASVAFSLMVEVRNKLVESYQELMRMQV</sequence>
<dbReference type="GO" id="GO:0003774">
    <property type="term" value="F:cytoskeletal motor activity"/>
    <property type="evidence" value="ECO:0007669"/>
    <property type="project" value="InterPro"/>
</dbReference>
<accession>A0A4Q1C3X6</accession>
<dbReference type="NCBIfam" id="TIGR00205">
    <property type="entry name" value="fliE"/>
    <property type="match status" value="1"/>
</dbReference>
<organism evidence="6 7">
    <name type="scientific">Oleiharenicola lentus</name>
    <dbReference type="NCBI Taxonomy" id="2508720"/>
    <lineage>
        <taxon>Bacteria</taxon>
        <taxon>Pseudomonadati</taxon>
        <taxon>Verrucomicrobiota</taxon>
        <taxon>Opitutia</taxon>
        <taxon>Opitutales</taxon>
        <taxon>Opitutaceae</taxon>
        <taxon>Oleiharenicola</taxon>
    </lineage>
</organism>
<comment type="similarity">
    <text evidence="2 4">Belongs to the FliE family.</text>
</comment>
<dbReference type="Proteomes" id="UP000290218">
    <property type="component" value="Unassembled WGS sequence"/>
</dbReference>
<dbReference type="HAMAP" id="MF_00724">
    <property type="entry name" value="FliE"/>
    <property type="match status" value="1"/>
</dbReference>
<name>A0A4Q1C3X6_9BACT</name>
<evidence type="ECO:0000256" key="4">
    <source>
        <dbReference type="HAMAP-Rule" id="MF_00724"/>
    </source>
</evidence>
<keyword evidence="6" id="KW-0969">Cilium</keyword>
<dbReference type="GO" id="GO:0071973">
    <property type="term" value="P:bacterial-type flagellum-dependent cell motility"/>
    <property type="evidence" value="ECO:0007669"/>
    <property type="project" value="InterPro"/>
</dbReference>
<dbReference type="AlphaFoldDB" id="A0A4Q1C3X6"/>
<comment type="caution">
    <text evidence="6">The sequence shown here is derived from an EMBL/GenBank/DDBJ whole genome shotgun (WGS) entry which is preliminary data.</text>
</comment>
<dbReference type="GO" id="GO:0009425">
    <property type="term" value="C:bacterial-type flagellum basal body"/>
    <property type="evidence" value="ECO:0007669"/>
    <property type="project" value="UniProtKB-SubCell"/>
</dbReference>
<keyword evidence="7" id="KW-1185">Reference proteome</keyword>
<dbReference type="RefSeq" id="WP_129048563.1">
    <property type="nucleotide sequence ID" value="NZ_SDHX01000002.1"/>
</dbReference>
<evidence type="ECO:0000256" key="2">
    <source>
        <dbReference type="ARBA" id="ARBA00009272"/>
    </source>
</evidence>
<keyword evidence="6" id="KW-0966">Cell projection</keyword>
<evidence type="ECO:0000256" key="3">
    <source>
        <dbReference type="ARBA" id="ARBA00023143"/>
    </source>
</evidence>
<dbReference type="InterPro" id="IPR001624">
    <property type="entry name" value="FliE"/>
</dbReference>
<keyword evidence="6" id="KW-0282">Flagellum</keyword>
<gene>
    <name evidence="4 6" type="primary">fliE</name>
    <name evidence="6" type="ORF">ESB00_14770</name>
</gene>
<dbReference type="GO" id="GO:0005198">
    <property type="term" value="F:structural molecule activity"/>
    <property type="evidence" value="ECO:0007669"/>
    <property type="project" value="UniProtKB-UniRule"/>
</dbReference>
<dbReference type="PRINTS" id="PR01006">
    <property type="entry name" value="FLGHOOKFLIE"/>
</dbReference>